<organism evidence="2 3">
    <name type="scientific">Macaca fuscata rhadinovirus</name>
    <dbReference type="NCBI Taxonomy" id="272551"/>
    <lineage>
        <taxon>Viruses</taxon>
        <taxon>Duplodnaviria</taxon>
        <taxon>Heunggongvirae</taxon>
        <taxon>Peploviricota</taxon>
        <taxon>Herviviricetes</taxon>
        <taxon>Herpesvirales</taxon>
        <taxon>Orthoherpesviridae</taxon>
        <taxon>Gammaherpesvirinae</taxon>
        <taxon>Rhadinovirus</taxon>
        <taxon>Rhadinovirus macacinegamma11</taxon>
        <taxon>macacine gammaherpesvirus 11</taxon>
    </lineage>
</organism>
<proteinExistence type="predicted"/>
<evidence type="ECO:0000313" key="1">
    <source>
        <dbReference type="EMBL" id="AEW87646.1"/>
    </source>
</evidence>
<dbReference type="EMBL" id="JN885136">
    <property type="protein sequence ID" value="AEW87646.1"/>
    <property type="molecule type" value="Genomic_DNA"/>
</dbReference>
<dbReference type="GeneID" id="3416492"/>
<dbReference type="RefSeq" id="YP_238424.1">
    <property type="nucleotide sequence ID" value="NC_007016.1"/>
</dbReference>
<protein>
    <submittedName>
        <fullName evidence="2">JM121</fullName>
    </submittedName>
</protein>
<dbReference type="Proteomes" id="UP000124292">
    <property type="component" value="Genome"/>
</dbReference>
<evidence type="ECO:0000313" key="2">
    <source>
        <dbReference type="EMBL" id="AEW87816.1"/>
    </source>
</evidence>
<dbReference type="Proteomes" id="UP000133219">
    <property type="component" value="Segment"/>
</dbReference>
<reference evidence="3 4" key="1">
    <citation type="journal article" date="2013" name="J. Virol.">
        <title>Genomic characterization of Japanese macaque rhadinovirus, a novel herpesvirus isolated from a nonhuman primate with a spontaneous inflammatory demyelinating disease.</title>
        <authorList>
            <person name="Estep R.D."/>
            <person name="Hansen S.G."/>
            <person name="Rogers K.S."/>
            <person name="Axthelm M.K."/>
            <person name="Wong S.W."/>
        </authorList>
    </citation>
    <scope>NUCLEOTIDE SEQUENCE [LARGE SCALE GENOMIC DNA]</scope>
    <source>
        <strain evidence="2">12E2</strain>
        <strain evidence="1">3A1</strain>
    </source>
</reference>
<sequence length="97" mass="10988">MERVTNQVHLVQLRFTLHQVSEGLPQTRKFYALTGHKNSHPHKHLGNALKNGRRAMGSQHVRIVKPDGRQVAAVNEICVCLALLKVLQKTVKGRFVF</sequence>
<evidence type="ECO:0000313" key="3">
    <source>
        <dbReference type="Proteomes" id="UP000124292"/>
    </source>
</evidence>
<evidence type="ECO:0000313" key="4">
    <source>
        <dbReference type="Proteomes" id="UP000133219"/>
    </source>
</evidence>
<gene>
    <name evidence="2" type="ORF">JM121</name>
</gene>
<accession>G9JMU9</accession>
<name>G9JMU9_9GAMA</name>
<dbReference type="KEGG" id="vg:3416492"/>
<dbReference type="EMBL" id="JN885137">
    <property type="protein sequence ID" value="AEW87816.1"/>
    <property type="molecule type" value="Genomic_DNA"/>
</dbReference>